<comment type="caution">
    <text evidence="1">The sequence shown here is derived from an EMBL/GenBank/DDBJ whole genome shotgun (WGS) entry which is preliminary data.</text>
</comment>
<dbReference type="EMBL" id="BPVZ01000159">
    <property type="protein sequence ID" value="GKV42510.1"/>
    <property type="molecule type" value="Genomic_DNA"/>
</dbReference>
<gene>
    <name evidence="1" type="ORF">SLEP1_g49905</name>
</gene>
<proteinExistence type="predicted"/>
<evidence type="ECO:0000313" key="1">
    <source>
        <dbReference type="EMBL" id="GKV42510.1"/>
    </source>
</evidence>
<reference evidence="1 2" key="1">
    <citation type="journal article" date="2021" name="Commun. Biol.">
        <title>The genome of Shorea leprosula (Dipterocarpaceae) highlights the ecological relevance of drought in aseasonal tropical rainforests.</title>
        <authorList>
            <person name="Ng K.K.S."/>
            <person name="Kobayashi M.J."/>
            <person name="Fawcett J.A."/>
            <person name="Hatakeyama M."/>
            <person name="Paape T."/>
            <person name="Ng C.H."/>
            <person name="Ang C.C."/>
            <person name="Tnah L.H."/>
            <person name="Lee C.T."/>
            <person name="Nishiyama T."/>
            <person name="Sese J."/>
            <person name="O'Brien M.J."/>
            <person name="Copetti D."/>
            <person name="Mohd Noor M.I."/>
            <person name="Ong R.C."/>
            <person name="Putra M."/>
            <person name="Sireger I.Z."/>
            <person name="Indrioko S."/>
            <person name="Kosugi Y."/>
            <person name="Izuno A."/>
            <person name="Isagi Y."/>
            <person name="Lee S.L."/>
            <person name="Shimizu K.K."/>
        </authorList>
    </citation>
    <scope>NUCLEOTIDE SEQUENCE [LARGE SCALE GENOMIC DNA]</scope>
    <source>
        <strain evidence="1">214</strain>
    </source>
</reference>
<sequence>MLSEKLMESKECNEERQLKSLSWPFNAAVSNPQT</sequence>
<name>A0AAV5LZ37_9ROSI</name>
<dbReference type="Proteomes" id="UP001054252">
    <property type="component" value="Unassembled WGS sequence"/>
</dbReference>
<organism evidence="1 2">
    <name type="scientific">Rubroshorea leprosula</name>
    <dbReference type="NCBI Taxonomy" id="152421"/>
    <lineage>
        <taxon>Eukaryota</taxon>
        <taxon>Viridiplantae</taxon>
        <taxon>Streptophyta</taxon>
        <taxon>Embryophyta</taxon>
        <taxon>Tracheophyta</taxon>
        <taxon>Spermatophyta</taxon>
        <taxon>Magnoliopsida</taxon>
        <taxon>eudicotyledons</taxon>
        <taxon>Gunneridae</taxon>
        <taxon>Pentapetalae</taxon>
        <taxon>rosids</taxon>
        <taxon>malvids</taxon>
        <taxon>Malvales</taxon>
        <taxon>Dipterocarpaceae</taxon>
        <taxon>Rubroshorea</taxon>
    </lineage>
</organism>
<keyword evidence="2" id="KW-1185">Reference proteome</keyword>
<protein>
    <submittedName>
        <fullName evidence="1">Uncharacterized protein</fullName>
    </submittedName>
</protein>
<evidence type="ECO:0000313" key="2">
    <source>
        <dbReference type="Proteomes" id="UP001054252"/>
    </source>
</evidence>
<accession>A0AAV5LZ37</accession>
<dbReference type="AlphaFoldDB" id="A0AAV5LZ37"/>